<dbReference type="Proteomes" id="UP000290261">
    <property type="component" value="Unassembled WGS sequence"/>
</dbReference>
<protein>
    <submittedName>
        <fullName evidence="8">DoxX family membrane protein</fullName>
    </submittedName>
    <submittedName>
        <fullName evidence="9">DoxX family protein</fullName>
    </submittedName>
</protein>
<evidence type="ECO:0000313" key="9">
    <source>
        <dbReference type="EMBL" id="RYC52771.1"/>
    </source>
</evidence>
<dbReference type="InterPro" id="IPR032808">
    <property type="entry name" value="DoxX"/>
</dbReference>
<dbReference type="EMBL" id="JJMP01000001">
    <property type="protein sequence ID" value="RYC52771.1"/>
    <property type="molecule type" value="Genomic_DNA"/>
</dbReference>
<dbReference type="GO" id="GO:0005886">
    <property type="term" value="C:plasma membrane"/>
    <property type="evidence" value="ECO:0007669"/>
    <property type="project" value="UniProtKB-SubCell"/>
</dbReference>
<dbReference type="PANTHER" id="PTHR33452:SF1">
    <property type="entry name" value="INNER MEMBRANE PROTEIN YPHA-RELATED"/>
    <property type="match status" value="1"/>
</dbReference>
<evidence type="ECO:0000256" key="5">
    <source>
        <dbReference type="ARBA" id="ARBA00022989"/>
    </source>
</evidence>
<comment type="subcellular location">
    <subcellularLocation>
        <location evidence="1">Cell membrane</location>
        <topology evidence="1">Multi-pass membrane protein</topology>
    </subcellularLocation>
</comment>
<proteinExistence type="inferred from homology"/>
<evidence type="ECO:0000313" key="8">
    <source>
        <dbReference type="EMBL" id="KAB7530824.1"/>
    </source>
</evidence>
<comment type="similarity">
    <text evidence="2">Belongs to the DoxX family.</text>
</comment>
<keyword evidence="4 7" id="KW-0812">Transmembrane</keyword>
<evidence type="ECO:0000256" key="2">
    <source>
        <dbReference type="ARBA" id="ARBA00006679"/>
    </source>
</evidence>
<keyword evidence="6 7" id="KW-0472">Membrane</keyword>
<dbReference type="PANTHER" id="PTHR33452">
    <property type="entry name" value="OXIDOREDUCTASE CATD-RELATED"/>
    <property type="match status" value="1"/>
</dbReference>
<gene>
    <name evidence="9" type="ORF">DN53_00705</name>
    <name evidence="8" type="ORF">F8C76_04830</name>
</gene>
<dbReference type="Proteomes" id="UP000429785">
    <property type="component" value="Unassembled WGS sequence"/>
</dbReference>
<dbReference type="OrthoDB" id="9813193at2"/>
<dbReference type="Pfam" id="PF07681">
    <property type="entry name" value="DoxX"/>
    <property type="match status" value="1"/>
</dbReference>
<comment type="caution">
    <text evidence="9">The sequence shown here is derived from an EMBL/GenBank/DDBJ whole genome shotgun (WGS) entry which is preliminary data.</text>
</comment>
<organism evidence="9 10">
    <name type="scientific">Flagellimonas olearia</name>
    <dbReference type="NCBI Taxonomy" id="552546"/>
    <lineage>
        <taxon>Bacteria</taxon>
        <taxon>Pseudomonadati</taxon>
        <taxon>Bacteroidota</taxon>
        <taxon>Flavobacteriia</taxon>
        <taxon>Flavobacteriales</taxon>
        <taxon>Flavobacteriaceae</taxon>
        <taxon>Flagellimonas</taxon>
    </lineage>
</organism>
<evidence type="ECO:0000256" key="7">
    <source>
        <dbReference type="SAM" id="Phobius"/>
    </source>
</evidence>
<keyword evidence="5 7" id="KW-1133">Transmembrane helix</keyword>
<dbReference type="AlphaFoldDB" id="A0A444VPR1"/>
<evidence type="ECO:0000256" key="3">
    <source>
        <dbReference type="ARBA" id="ARBA00022475"/>
    </source>
</evidence>
<dbReference type="InterPro" id="IPR051907">
    <property type="entry name" value="DoxX-like_oxidoreductase"/>
</dbReference>
<keyword evidence="3" id="KW-1003">Cell membrane</keyword>
<evidence type="ECO:0000313" key="10">
    <source>
        <dbReference type="Proteomes" id="UP000290261"/>
    </source>
</evidence>
<feature type="transmembrane region" description="Helical" evidence="7">
    <location>
        <begin position="103"/>
        <end position="122"/>
    </location>
</feature>
<sequence length="125" mass="13699">MKNNTLVHLGLALLRIVPSVFMITHGYPKLLKLINGNTEFANPFGIGEAPSLFLAVIGEFICPLLMIIGFKTRWAAIPTAITMAVAGFFIHSADPFGTKEKALLYFVVFLVIFLLGPGKYSVDKK</sequence>
<evidence type="ECO:0000256" key="4">
    <source>
        <dbReference type="ARBA" id="ARBA00022692"/>
    </source>
</evidence>
<name>A0A444VPR1_9FLAO</name>
<reference evidence="8 11" key="2">
    <citation type="submission" date="2019-10" db="EMBL/GenBank/DDBJ databases">
        <title>Muricauda olearia CL-SS4 JCM15563 genome.</title>
        <authorList>
            <person name="Liu L."/>
        </authorList>
    </citation>
    <scope>NUCLEOTIDE SEQUENCE [LARGE SCALE GENOMIC DNA]</scope>
    <source>
        <strain evidence="8 11">CL-SS4</strain>
    </source>
</reference>
<reference evidence="9 10" key="1">
    <citation type="submission" date="2014-04" db="EMBL/GenBank/DDBJ databases">
        <title>Whole genome of Muricauda olearia.</title>
        <authorList>
            <person name="Zhang X.-H."/>
            <person name="Tang K."/>
        </authorList>
    </citation>
    <scope>NUCLEOTIDE SEQUENCE [LARGE SCALE GENOMIC DNA]</scope>
    <source>
        <strain evidence="9 10">Th120</strain>
    </source>
</reference>
<feature type="transmembrane region" description="Helical" evidence="7">
    <location>
        <begin position="74"/>
        <end position="91"/>
    </location>
</feature>
<evidence type="ECO:0000313" key="11">
    <source>
        <dbReference type="Proteomes" id="UP000429785"/>
    </source>
</evidence>
<evidence type="ECO:0000256" key="1">
    <source>
        <dbReference type="ARBA" id="ARBA00004651"/>
    </source>
</evidence>
<evidence type="ECO:0000256" key="6">
    <source>
        <dbReference type="ARBA" id="ARBA00023136"/>
    </source>
</evidence>
<feature type="transmembrane region" description="Helical" evidence="7">
    <location>
        <begin position="46"/>
        <end position="67"/>
    </location>
</feature>
<keyword evidence="10" id="KW-1185">Reference proteome</keyword>
<dbReference type="EMBL" id="WELG01000001">
    <property type="protein sequence ID" value="KAB7530824.1"/>
    <property type="molecule type" value="Genomic_DNA"/>
</dbReference>
<dbReference type="RefSeq" id="WP_129652500.1">
    <property type="nucleotide sequence ID" value="NZ_ML142907.1"/>
</dbReference>
<accession>A0A444VPR1</accession>